<evidence type="ECO:0000259" key="1">
    <source>
        <dbReference type="Pfam" id="PF25509"/>
    </source>
</evidence>
<keyword evidence="4" id="KW-1185">Reference proteome</keyword>
<organism evidence="2">
    <name type="scientific">Acididesulfobacillus acetoxydans</name>
    <dbReference type="NCBI Taxonomy" id="1561005"/>
    <lineage>
        <taxon>Bacteria</taxon>
        <taxon>Bacillati</taxon>
        <taxon>Bacillota</taxon>
        <taxon>Clostridia</taxon>
        <taxon>Eubacteriales</taxon>
        <taxon>Peptococcaceae</taxon>
        <taxon>Acididesulfobacillus</taxon>
    </lineage>
</organism>
<keyword evidence="2" id="KW-0808">Transferase</keyword>
<dbReference type="EMBL" id="LR746496">
    <property type="protein sequence ID" value="CAA7602245.1"/>
    <property type="molecule type" value="Genomic_DNA"/>
</dbReference>
<reference evidence="3" key="1">
    <citation type="submission" date="2014-11" db="EMBL/GenBank/DDBJ databases">
        <authorList>
            <person name="Hornung B.V."/>
        </authorList>
    </citation>
    <scope>NUCLEOTIDE SEQUENCE</scope>
    <source>
        <strain evidence="3">INE</strain>
    </source>
</reference>
<dbReference type="InterPro" id="IPR057238">
    <property type="entry name" value="DUF7916"/>
</dbReference>
<dbReference type="Proteomes" id="UP001071230">
    <property type="component" value="Unassembled WGS sequence"/>
</dbReference>
<proteinExistence type="predicted"/>
<dbReference type="InterPro" id="IPR036206">
    <property type="entry name" value="ThiamineP_synth_sf"/>
</dbReference>
<accession>A0A8S0Y3N4</accession>
<evidence type="ECO:0000313" key="3">
    <source>
        <dbReference type="EMBL" id="CEJ07537.1"/>
    </source>
</evidence>
<gene>
    <name evidence="3" type="ORF">DEACI_2003</name>
    <name evidence="2" type="ORF">DEACI_2918</name>
</gene>
<dbReference type="KEGG" id="aacx:DEACI_2918"/>
<dbReference type="AlphaFoldDB" id="A0A8S0Y3N4"/>
<dbReference type="GO" id="GO:0004789">
    <property type="term" value="F:thiamine-phosphate diphosphorylase activity"/>
    <property type="evidence" value="ECO:0007669"/>
    <property type="project" value="UniProtKB-EC"/>
</dbReference>
<name>A0A8S0Y3N4_9FIRM</name>
<dbReference type="Pfam" id="PF25509">
    <property type="entry name" value="DUF7916"/>
    <property type="match status" value="1"/>
</dbReference>
<evidence type="ECO:0000313" key="4">
    <source>
        <dbReference type="Proteomes" id="UP001071230"/>
    </source>
</evidence>
<feature type="domain" description="DUF7916" evidence="1">
    <location>
        <begin position="6"/>
        <end position="309"/>
    </location>
</feature>
<reference evidence="2" key="2">
    <citation type="submission" date="2020-01" db="EMBL/GenBank/DDBJ databases">
        <authorList>
            <person name="Hornung B."/>
        </authorList>
    </citation>
    <scope>NUCLEOTIDE SEQUENCE</scope>
    <source>
        <strain evidence="2">PacBioINE</strain>
    </source>
</reference>
<evidence type="ECO:0000313" key="2">
    <source>
        <dbReference type="EMBL" id="CAA7602245.1"/>
    </source>
</evidence>
<dbReference type="SUPFAM" id="SSF51391">
    <property type="entry name" value="Thiamin phosphate synthase"/>
    <property type="match status" value="1"/>
</dbReference>
<sequence>MAKRVLDCSASDFRHMSAQEILEGIAAAEGRTLVAEIIGALQPVLMSVSNAELAAAFGADILLLNFFDVYAPVFQGLPATSRNEDSVIQNLERLTGRLIGINLEPVDPDQETLGEIRPLPPGRLASADTAREACRQGTRLIMLTGNPGSGVSNRAISRSLRAIRDALGRKIILGAGKMHAAGSRHEAGANLINHEDVAEFVAAGADIILLPAPGTVPGLTVEYAKSLVDRAHSLGALTLTVIGTSQEGADPQTLRQIALMCKMTGTDLHHLGDAGAFLGIATPENIMAYSITIRGKRHTYARMARSVNR</sequence>
<dbReference type="EC" id="2.5.1.3" evidence="2 3"/>
<dbReference type="RefSeq" id="WP_240985646.1">
    <property type="nucleotide sequence ID" value="NZ_CDGJ01000058.1"/>
</dbReference>
<protein>
    <submittedName>
        <fullName evidence="3">Ribulose-phosphate binding barrel protein</fullName>
    </submittedName>
    <submittedName>
        <fullName evidence="2">Thiamine-phosphate diphosphorylase</fullName>
        <ecNumber evidence="2 3">2.5.1.3</ecNumber>
    </submittedName>
</protein>
<dbReference type="Proteomes" id="UP000836597">
    <property type="component" value="Chromosome"/>
</dbReference>
<dbReference type="EMBL" id="CDGJ01000058">
    <property type="protein sequence ID" value="CEJ07537.1"/>
    <property type="molecule type" value="Genomic_DNA"/>
</dbReference>